<dbReference type="EMBL" id="AP014704">
    <property type="protein sequence ID" value="BAQ43645.1"/>
    <property type="molecule type" value="Genomic_DNA"/>
</dbReference>
<dbReference type="PANTHER" id="PTHR35563">
    <property type="entry name" value="BARREL METAL-DEPENDENT HYDROLASE, PUTATIVE (AFU_ORTHOLOGUE AFUA_1G16240)-RELATED"/>
    <property type="match status" value="1"/>
</dbReference>
<dbReference type="AlphaFoldDB" id="A0A0C6FM12"/>
<evidence type="ECO:0000259" key="1">
    <source>
        <dbReference type="Pfam" id="PF04909"/>
    </source>
</evidence>
<dbReference type="SUPFAM" id="SSF51556">
    <property type="entry name" value="Metallo-dependent hydrolases"/>
    <property type="match status" value="1"/>
</dbReference>
<proteinExistence type="predicted"/>
<dbReference type="KEGG" id="maqu:Maq22A_c00685"/>
<dbReference type="STRING" id="270351.Maq22A_c00685"/>
<evidence type="ECO:0000313" key="2">
    <source>
        <dbReference type="EMBL" id="BAQ43645.1"/>
    </source>
</evidence>
<accession>A0A0C6FM12</accession>
<dbReference type="PATRIC" id="fig|270351.10.peg.134"/>
<evidence type="ECO:0000313" key="3">
    <source>
        <dbReference type="Proteomes" id="UP000061432"/>
    </source>
</evidence>
<dbReference type="Pfam" id="PF04909">
    <property type="entry name" value="Amidohydro_2"/>
    <property type="match status" value="1"/>
</dbReference>
<dbReference type="Proteomes" id="UP000061432">
    <property type="component" value="Chromosome"/>
</dbReference>
<dbReference type="OrthoDB" id="9787654at2"/>
<dbReference type="InterPro" id="IPR006680">
    <property type="entry name" value="Amidohydro-rel"/>
</dbReference>
<dbReference type="InterPro" id="IPR032466">
    <property type="entry name" value="Metal_Hydrolase"/>
</dbReference>
<feature type="domain" description="Amidohydrolase-related" evidence="1">
    <location>
        <begin position="27"/>
        <end position="288"/>
    </location>
</feature>
<gene>
    <name evidence="2" type="ORF">Maq22A_c00685</name>
</gene>
<reference evidence="3" key="2">
    <citation type="submission" date="2015-01" db="EMBL/GenBank/DDBJ databases">
        <title>Complete genome sequence of Methylobacterium aquaticum strain 22A.</title>
        <authorList>
            <person name="Tani A."/>
            <person name="Ogura Y."/>
            <person name="Hayashi T."/>
        </authorList>
    </citation>
    <scope>NUCLEOTIDE SEQUENCE [LARGE SCALE GENOMIC DNA]</scope>
    <source>
        <strain evidence="3">MA-22A</strain>
    </source>
</reference>
<dbReference type="InterPro" id="IPR052358">
    <property type="entry name" value="Aro_Compnd_Degr_Hydrolases"/>
</dbReference>
<reference evidence="2 3" key="1">
    <citation type="journal article" date="2015" name="Genome Announc.">
        <title>Complete Genome Sequence of Methylobacterium aquaticum Strain 22A, Isolated from Racomitrium japonicum Moss.</title>
        <authorList>
            <person name="Tani A."/>
            <person name="Ogura Y."/>
            <person name="Hayashi T."/>
            <person name="Kimbara K."/>
        </authorList>
    </citation>
    <scope>NUCLEOTIDE SEQUENCE [LARGE SCALE GENOMIC DNA]</scope>
    <source>
        <strain evidence="2 3">MA-22A</strain>
    </source>
</reference>
<dbReference type="PANTHER" id="PTHR35563:SF2">
    <property type="entry name" value="BARREL METAL-DEPENDENT HYDROLASE, PUTATIVE (AFU_ORTHOLOGUE AFUA_1G16240)-RELATED"/>
    <property type="match status" value="1"/>
</dbReference>
<name>A0A0C6FM12_9HYPH</name>
<sequence length="288" mass="31162">MAEIRDCPGPAPHPRGPTRFTVPAGAVDTHAHVIGLPPAYPFVAARSYTPPQAAAGSYLAMLDATGMTHGVLIQVSVHGTDNRLMVETLRAHPRRLRGIAVVPLGLPETELASLKEAGVVGLRLNVLYGGGVGFEAVEAYGALCREMGWHLQFLIDARSLPPLAGRLSRLPVPFCIDHMGHFPTSCGVGDEGFRTLVSLVRDGAWVKLSGAYRNSVAGPPYADTVPFARALHQAAPERCVWGSDWPHVAHWGPMMNVRDLLDLLAEWVPDEADRHRVLVENPARLYGF</sequence>
<protein>
    <submittedName>
        <fullName evidence="2">GntR family transcriptional regulator</fullName>
    </submittedName>
</protein>
<organism evidence="2 3">
    <name type="scientific">Methylobacterium aquaticum</name>
    <dbReference type="NCBI Taxonomy" id="270351"/>
    <lineage>
        <taxon>Bacteria</taxon>
        <taxon>Pseudomonadati</taxon>
        <taxon>Pseudomonadota</taxon>
        <taxon>Alphaproteobacteria</taxon>
        <taxon>Hyphomicrobiales</taxon>
        <taxon>Methylobacteriaceae</taxon>
        <taxon>Methylobacterium</taxon>
    </lineage>
</organism>
<dbReference type="GO" id="GO:0016787">
    <property type="term" value="F:hydrolase activity"/>
    <property type="evidence" value="ECO:0007669"/>
    <property type="project" value="InterPro"/>
</dbReference>
<dbReference type="Gene3D" id="3.20.20.140">
    <property type="entry name" value="Metal-dependent hydrolases"/>
    <property type="match status" value="1"/>
</dbReference>
<dbReference type="RefSeq" id="WP_060845295.1">
    <property type="nucleotide sequence ID" value="NZ_AP014704.1"/>
</dbReference>